<dbReference type="Gene3D" id="3.40.50.300">
    <property type="entry name" value="P-loop containing nucleotide triphosphate hydrolases"/>
    <property type="match status" value="1"/>
</dbReference>
<keyword evidence="12" id="KW-1185">Reference proteome</keyword>
<keyword evidence="2" id="KW-0433">Leucine-rich repeat</keyword>
<dbReference type="InterPro" id="IPR032675">
    <property type="entry name" value="LRR_dom_sf"/>
</dbReference>
<reference evidence="11" key="1">
    <citation type="submission" date="2023-07" db="EMBL/GenBank/DDBJ databases">
        <title>A chromosome-level genome assembly of Lolium multiflorum.</title>
        <authorList>
            <person name="Chen Y."/>
            <person name="Copetti D."/>
            <person name="Kolliker R."/>
            <person name="Studer B."/>
        </authorList>
    </citation>
    <scope>NUCLEOTIDE SEQUENCE</scope>
    <source>
        <strain evidence="11">02402/16</strain>
        <tissue evidence="11">Leaf</tissue>
    </source>
</reference>
<dbReference type="Pfam" id="PF23598">
    <property type="entry name" value="LRR_14"/>
    <property type="match status" value="1"/>
</dbReference>
<name>A0AAD8WIL0_LOLMU</name>
<dbReference type="Gene3D" id="1.10.10.10">
    <property type="entry name" value="Winged helix-like DNA-binding domain superfamily/Winged helix DNA-binding domain"/>
    <property type="match status" value="1"/>
</dbReference>
<sequence>MEAAVVSAVTGALKPVVEKLSALLGDKYKRFKGVRKDIKSLTHELAAIDAFLMKMSEEEDPDVQDKVWMNEVRELSYDMEDCIDDFMLSVDDKDAKPDGFIEKMKHSLGKLGKMKAHRRIGNQIHDLKKQITDVACRNQRYKTHQAYASTKNATVVDPRSLAIFVHASKLVGIDEPKAEIIKLLIEEDKHAPMQQQPKIVSVVGPGGMGKTTIANQVYQELNGQFKCRAFLSVSRNPNMIIILRTILSQVSNQCYGNTEEGSVQQLIMNINQFLLDKRYFVVIDDIWDVDTWDVIKHAFPMNNCSSRVITTTRIIDVAETCRSSFNGHVYNIRPLDIVRSRQLFRKRLFNSEENCPSYLEDISDQILEKCAGLPLAIIAISGLLANTERREDLWDQVKDSIGRALVRNHIIEGMMKILSLSYFDLPPHLKTCLLYVSIWPEDSIIRKKDLIRRWIAEGIIHKEGSYTIHEIGEVCFTELLNRNLIQPVNTNDYGEVKSCRVHDMILDFIISKSIEENFVTLHGVPTLTIGTQSKVVRRLSLEVSKQGYSALPTKGLVLSHVRSLNVLRTYDEIPSLEGFRHLRVLELKNCNRLKGHHLENILRFFQLRYLSLKHTIICELPEQIGRLKCLEILDLRDSEVKELPASIVNLGKLSHLFVDHGVKFPDGIVNMQALETLKGVTVSKQPLNFIWGIGQLNNLRNLVLHFEVDSNYEDIKEERNKALVSSLCKLGTQNLRSLTIWKGSNLLEEPLCLVTLERLITRSWCSAIREVPKWVSSLRNLQQLRLKVQGVKQNDLNILGALPTLLILHLREVTKSNEKLRISGEVGFQLLRIFIYDANYSLLDLVFVAGSAPKLEKLQISFVRVGKDVSLDFGIENLPCLITLRNSVKGDDGSVEAAQAAIERAASTHPNNPSLHFERIHERGIPRRY</sequence>
<evidence type="ECO:0000259" key="7">
    <source>
        <dbReference type="Pfam" id="PF00931"/>
    </source>
</evidence>
<feature type="domain" description="Disease resistance R13L4/SHOC-2-like LRR" evidence="10">
    <location>
        <begin position="560"/>
        <end position="915"/>
    </location>
</feature>
<dbReference type="InterPro" id="IPR036388">
    <property type="entry name" value="WH-like_DNA-bd_sf"/>
</dbReference>
<dbReference type="SUPFAM" id="SSF52047">
    <property type="entry name" value="RNI-like"/>
    <property type="match status" value="1"/>
</dbReference>
<dbReference type="Gene3D" id="1.20.5.4130">
    <property type="match status" value="1"/>
</dbReference>
<evidence type="ECO:0000256" key="4">
    <source>
        <dbReference type="ARBA" id="ARBA00022741"/>
    </source>
</evidence>
<dbReference type="Gene3D" id="1.10.8.430">
    <property type="entry name" value="Helical domain of apoptotic protease-activating factors"/>
    <property type="match status" value="1"/>
</dbReference>
<evidence type="ECO:0000256" key="1">
    <source>
        <dbReference type="ARBA" id="ARBA00008894"/>
    </source>
</evidence>
<dbReference type="Gene3D" id="3.80.10.10">
    <property type="entry name" value="Ribonuclease Inhibitor"/>
    <property type="match status" value="1"/>
</dbReference>
<evidence type="ECO:0000256" key="2">
    <source>
        <dbReference type="ARBA" id="ARBA00022614"/>
    </source>
</evidence>
<keyword evidence="5" id="KW-0611">Plant defense</keyword>
<dbReference type="Proteomes" id="UP001231189">
    <property type="component" value="Unassembled WGS sequence"/>
</dbReference>
<dbReference type="InterPro" id="IPR058922">
    <property type="entry name" value="WHD_DRP"/>
</dbReference>
<evidence type="ECO:0008006" key="13">
    <source>
        <dbReference type="Google" id="ProtNLM"/>
    </source>
</evidence>
<evidence type="ECO:0000259" key="8">
    <source>
        <dbReference type="Pfam" id="PF18052"/>
    </source>
</evidence>
<dbReference type="GO" id="GO:0002758">
    <property type="term" value="P:innate immune response-activating signaling pathway"/>
    <property type="evidence" value="ECO:0007669"/>
    <property type="project" value="UniProtKB-ARBA"/>
</dbReference>
<proteinExistence type="inferred from homology"/>
<dbReference type="Pfam" id="PF23559">
    <property type="entry name" value="WHD_DRP"/>
    <property type="match status" value="1"/>
</dbReference>
<protein>
    <recommendedName>
        <fullName evidence="13">AAA+ ATPase domain-containing protein</fullName>
    </recommendedName>
</protein>
<feature type="domain" description="Disease resistance protein winged helix" evidence="9">
    <location>
        <begin position="438"/>
        <end position="509"/>
    </location>
</feature>
<dbReference type="PRINTS" id="PR00364">
    <property type="entry name" value="DISEASERSIST"/>
</dbReference>
<organism evidence="11 12">
    <name type="scientific">Lolium multiflorum</name>
    <name type="common">Italian ryegrass</name>
    <name type="synonym">Lolium perenne subsp. multiflorum</name>
    <dbReference type="NCBI Taxonomy" id="4521"/>
    <lineage>
        <taxon>Eukaryota</taxon>
        <taxon>Viridiplantae</taxon>
        <taxon>Streptophyta</taxon>
        <taxon>Embryophyta</taxon>
        <taxon>Tracheophyta</taxon>
        <taxon>Spermatophyta</taxon>
        <taxon>Magnoliopsida</taxon>
        <taxon>Liliopsida</taxon>
        <taxon>Poales</taxon>
        <taxon>Poaceae</taxon>
        <taxon>BOP clade</taxon>
        <taxon>Pooideae</taxon>
        <taxon>Poodae</taxon>
        <taxon>Poeae</taxon>
        <taxon>Poeae Chloroplast Group 2 (Poeae type)</taxon>
        <taxon>Loliodinae</taxon>
        <taxon>Loliinae</taxon>
        <taxon>Lolium</taxon>
    </lineage>
</organism>
<dbReference type="InterPro" id="IPR041118">
    <property type="entry name" value="Rx_N"/>
</dbReference>
<gene>
    <name evidence="11" type="ORF">QYE76_049727</name>
</gene>
<evidence type="ECO:0000256" key="6">
    <source>
        <dbReference type="ARBA" id="ARBA00023054"/>
    </source>
</evidence>
<dbReference type="GO" id="GO:0042742">
    <property type="term" value="P:defense response to bacterium"/>
    <property type="evidence" value="ECO:0007669"/>
    <property type="project" value="UniProtKB-ARBA"/>
</dbReference>
<dbReference type="EMBL" id="JAUUTY010000003">
    <property type="protein sequence ID" value="KAK1661568.1"/>
    <property type="molecule type" value="Genomic_DNA"/>
</dbReference>
<dbReference type="CDD" id="cd14798">
    <property type="entry name" value="RX-CC_like"/>
    <property type="match status" value="1"/>
</dbReference>
<evidence type="ECO:0000259" key="9">
    <source>
        <dbReference type="Pfam" id="PF23559"/>
    </source>
</evidence>
<evidence type="ECO:0000256" key="3">
    <source>
        <dbReference type="ARBA" id="ARBA00022737"/>
    </source>
</evidence>
<dbReference type="SUPFAM" id="SSF52540">
    <property type="entry name" value="P-loop containing nucleoside triphosphate hydrolases"/>
    <property type="match status" value="1"/>
</dbReference>
<dbReference type="FunFam" id="1.10.10.10:FF:000322">
    <property type="entry name" value="Probable disease resistance protein At1g63360"/>
    <property type="match status" value="1"/>
</dbReference>
<dbReference type="Pfam" id="PF00931">
    <property type="entry name" value="NB-ARC"/>
    <property type="match status" value="1"/>
</dbReference>
<dbReference type="PANTHER" id="PTHR23155">
    <property type="entry name" value="DISEASE RESISTANCE PROTEIN RP"/>
    <property type="match status" value="1"/>
</dbReference>
<dbReference type="InterPro" id="IPR042197">
    <property type="entry name" value="Apaf_helical"/>
</dbReference>
<dbReference type="InterPro" id="IPR038005">
    <property type="entry name" value="RX-like_CC"/>
</dbReference>
<dbReference type="InterPro" id="IPR044974">
    <property type="entry name" value="Disease_R_plants"/>
</dbReference>
<dbReference type="GO" id="GO:0009626">
    <property type="term" value="P:plant-type hypersensitive response"/>
    <property type="evidence" value="ECO:0007669"/>
    <property type="project" value="UniProtKB-ARBA"/>
</dbReference>
<comment type="caution">
    <text evidence="11">The sequence shown here is derived from an EMBL/GenBank/DDBJ whole genome shotgun (WGS) entry which is preliminary data.</text>
</comment>
<dbReference type="Pfam" id="PF18052">
    <property type="entry name" value="Rx_N"/>
    <property type="match status" value="1"/>
</dbReference>
<keyword evidence="6" id="KW-0175">Coiled coil</keyword>
<dbReference type="AlphaFoldDB" id="A0AAD8WIL0"/>
<dbReference type="InterPro" id="IPR002182">
    <property type="entry name" value="NB-ARC"/>
</dbReference>
<evidence type="ECO:0000313" key="11">
    <source>
        <dbReference type="EMBL" id="KAK1661568.1"/>
    </source>
</evidence>
<dbReference type="PANTHER" id="PTHR23155:SF1107">
    <property type="entry name" value="OS08G0373000 PROTEIN"/>
    <property type="match status" value="1"/>
</dbReference>
<dbReference type="GO" id="GO:0043531">
    <property type="term" value="F:ADP binding"/>
    <property type="evidence" value="ECO:0007669"/>
    <property type="project" value="InterPro"/>
</dbReference>
<feature type="domain" description="NB-ARC" evidence="7">
    <location>
        <begin position="194"/>
        <end position="349"/>
    </location>
</feature>
<accession>A0AAD8WIL0</accession>
<feature type="domain" description="Disease resistance N-terminal" evidence="8">
    <location>
        <begin position="12"/>
        <end position="97"/>
    </location>
</feature>
<comment type="similarity">
    <text evidence="1">Belongs to the disease resistance NB-LRR family.</text>
</comment>
<evidence type="ECO:0000256" key="5">
    <source>
        <dbReference type="ARBA" id="ARBA00022821"/>
    </source>
</evidence>
<dbReference type="InterPro" id="IPR055414">
    <property type="entry name" value="LRR_R13L4/SHOC2-like"/>
</dbReference>
<evidence type="ECO:0000313" key="12">
    <source>
        <dbReference type="Proteomes" id="UP001231189"/>
    </source>
</evidence>
<dbReference type="InterPro" id="IPR027417">
    <property type="entry name" value="P-loop_NTPase"/>
</dbReference>
<keyword evidence="4" id="KW-0547">Nucleotide-binding</keyword>
<keyword evidence="3" id="KW-0677">Repeat</keyword>
<evidence type="ECO:0000259" key="10">
    <source>
        <dbReference type="Pfam" id="PF23598"/>
    </source>
</evidence>